<organism evidence="2 3">
    <name type="scientific">Acinetobacter baumannii</name>
    <dbReference type="NCBI Taxonomy" id="470"/>
    <lineage>
        <taxon>Bacteria</taxon>
        <taxon>Pseudomonadati</taxon>
        <taxon>Pseudomonadota</taxon>
        <taxon>Gammaproteobacteria</taxon>
        <taxon>Moraxellales</taxon>
        <taxon>Moraxellaceae</taxon>
        <taxon>Acinetobacter</taxon>
        <taxon>Acinetobacter calcoaceticus/baumannii complex</taxon>
    </lineage>
</organism>
<dbReference type="SUPFAM" id="SSF51735">
    <property type="entry name" value="NAD(P)-binding Rossmann-fold domains"/>
    <property type="match status" value="1"/>
</dbReference>
<sequence length="49" mass="5468">MSQYQTICEQLKQQPKKWLITGVAGFIGSNLLETLLKLDQSVVGLDNFA</sequence>
<dbReference type="InterPro" id="IPR001509">
    <property type="entry name" value="Epimerase_deHydtase"/>
</dbReference>
<feature type="non-terminal residue" evidence="2">
    <location>
        <position position="49"/>
    </location>
</feature>
<dbReference type="Pfam" id="PF01370">
    <property type="entry name" value="Epimerase"/>
    <property type="match status" value="1"/>
</dbReference>
<evidence type="ECO:0000259" key="1">
    <source>
        <dbReference type="Pfam" id="PF01370"/>
    </source>
</evidence>
<dbReference type="EMBL" id="RFDI01002652">
    <property type="protein sequence ID" value="RSR13148.1"/>
    <property type="molecule type" value="Genomic_DNA"/>
</dbReference>
<protein>
    <submittedName>
        <fullName evidence="2">NAD-dependent epimerase/dehydratase family protein</fullName>
    </submittedName>
</protein>
<evidence type="ECO:0000313" key="2">
    <source>
        <dbReference type="EMBL" id="RSR13148.1"/>
    </source>
</evidence>
<evidence type="ECO:0000313" key="3">
    <source>
        <dbReference type="Proteomes" id="UP000280073"/>
    </source>
</evidence>
<gene>
    <name evidence="2" type="ORF">EA686_29310</name>
</gene>
<accession>A0A429M6A2</accession>
<dbReference type="Proteomes" id="UP000280073">
    <property type="component" value="Unassembled WGS sequence"/>
</dbReference>
<dbReference type="Gene3D" id="3.40.50.720">
    <property type="entry name" value="NAD(P)-binding Rossmann-like Domain"/>
    <property type="match status" value="1"/>
</dbReference>
<proteinExistence type="predicted"/>
<name>A0A429M6A2_ACIBA</name>
<comment type="caution">
    <text evidence="2">The sequence shown here is derived from an EMBL/GenBank/DDBJ whole genome shotgun (WGS) entry which is preliminary data.</text>
</comment>
<dbReference type="InterPro" id="IPR036291">
    <property type="entry name" value="NAD(P)-bd_dom_sf"/>
</dbReference>
<dbReference type="AlphaFoldDB" id="A0A429M6A2"/>
<feature type="domain" description="NAD-dependent epimerase/dehydratase" evidence="1">
    <location>
        <begin position="18"/>
        <end position="48"/>
    </location>
</feature>
<reference evidence="2 3" key="1">
    <citation type="submission" date="2018-10" db="EMBL/GenBank/DDBJ databases">
        <title>GWAS and RNA-Seq identify cryptic mechanisms of antimicrobial resistance in Acinetobacter baumannii.</title>
        <authorList>
            <person name="Sahl J.W."/>
        </authorList>
    </citation>
    <scope>NUCLEOTIDE SEQUENCE [LARGE SCALE GENOMIC DNA]</scope>
    <source>
        <strain evidence="2 3">TG28175</strain>
    </source>
</reference>